<protein>
    <submittedName>
        <fullName evidence="1">Uncharacterized protein</fullName>
    </submittedName>
</protein>
<gene>
    <name evidence="1" type="ORF">GJJ30_10175</name>
</gene>
<proteinExistence type="predicted"/>
<dbReference type="OrthoDB" id="965582at2"/>
<evidence type="ECO:0000313" key="1">
    <source>
        <dbReference type="EMBL" id="MRS61654.1"/>
    </source>
</evidence>
<reference evidence="1 2" key="1">
    <citation type="journal article" date="2018" name="Antonie Van Leeuwenhoek">
        <title>Larkinella terrae sp. nov., isolated from soil on Jeju Island, South Korea.</title>
        <authorList>
            <person name="Ten L.N."/>
            <person name="Jeon J."/>
            <person name="Park S.J."/>
            <person name="Park S."/>
            <person name="Lee S.Y."/>
            <person name="Kim M.K."/>
            <person name="Jung H.Y."/>
        </authorList>
    </citation>
    <scope>NUCLEOTIDE SEQUENCE [LARGE SCALE GENOMIC DNA]</scope>
    <source>
        <strain evidence="1 2">KCTC 52001</strain>
    </source>
</reference>
<keyword evidence="2" id="KW-1185">Reference proteome</keyword>
<sequence length="71" mass="7666">MTILFDKLFTQTVNGFVCRESVRITVIGVLLQKGDTTDALEAGGINIYQWVGKKLSVSLTAGIHTITGLPD</sequence>
<accession>A0A7K0EIN9</accession>
<dbReference type="RefSeq" id="WP_154175042.1">
    <property type="nucleotide sequence ID" value="NZ_WJXZ01000005.1"/>
</dbReference>
<dbReference type="Proteomes" id="UP000441754">
    <property type="component" value="Unassembled WGS sequence"/>
</dbReference>
<dbReference type="AlphaFoldDB" id="A0A7K0EIN9"/>
<name>A0A7K0EIN9_9BACT</name>
<evidence type="ECO:0000313" key="2">
    <source>
        <dbReference type="Proteomes" id="UP000441754"/>
    </source>
</evidence>
<comment type="caution">
    <text evidence="1">The sequence shown here is derived from an EMBL/GenBank/DDBJ whole genome shotgun (WGS) entry which is preliminary data.</text>
</comment>
<organism evidence="1 2">
    <name type="scientific">Larkinella terrae</name>
    <dbReference type="NCBI Taxonomy" id="2025311"/>
    <lineage>
        <taxon>Bacteria</taxon>
        <taxon>Pseudomonadati</taxon>
        <taxon>Bacteroidota</taxon>
        <taxon>Cytophagia</taxon>
        <taxon>Cytophagales</taxon>
        <taxon>Spirosomataceae</taxon>
        <taxon>Larkinella</taxon>
    </lineage>
</organism>
<dbReference type="EMBL" id="WJXZ01000005">
    <property type="protein sequence ID" value="MRS61654.1"/>
    <property type="molecule type" value="Genomic_DNA"/>
</dbReference>